<keyword evidence="2" id="KW-0732">Signal</keyword>
<gene>
    <name evidence="3" type="ORF">EDEG_03102</name>
</gene>
<reference evidence="3 4" key="1">
    <citation type="submission" date="2011-08" db="EMBL/GenBank/DDBJ databases">
        <authorList>
            <person name="Liu Z.J."/>
            <person name="Shi F.L."/>
            <person name="Lu J.Q."/>
            <person name="Li M."/>
            <person name="Wang Z.L."/>
        </authorList>
    </citation>
    <scope>NUCLEOTIDE SEQUENCE [LARGE SCALE GENOMIC DNA]</scope>
    <source>
        <strain evidence="3 4">USNM 41457</strain>
    </source>
</reference>
<dbReference type="Proteomes" id="UP000003163">
    <property type="component" value="Unassembled WGS sequence"/>
</dbReference>
<dbReference type="EMBL" id="AFBI03000069">
    <property type="protein sequence ID" value="EJW02482.1"/>
    <property type="molecule type" value="Genomic_DNA"/>
</dbReference>
<dbReference type="AlphaFoldDB" id="J9DM74"/>
<organism evidence="3 4">
    <name type="scientific">Edhazardia aedis (strain USNM 41457)</name>
    <name type="common">Microsporidian parasite</name>
    <dbReference type="NCBI Taxonomy" id="1003232"/>
    <lineage>
        <taxon>Eukaryota</taxon>
        <taxon>Fungi</taxon>
        <taxon>Fungi incertae sedis</taxon>
        <taxon>Microsporidia</taxon>
        <taxon>Edhazardia</taxon>
    </lineage>
</organism>
<evidence type="ECO:0000256" key="2">
    <source>
        <dbReference type="SAM" id="SignalP"/>
    </source>
</evidence>
<proteinExistence type="predicted"/>
<evidence type="ECO:0000313" key="3">
    <source>
        <dbReference type="EMBL" id="EJW02482.1"/>
    </source>
</evidence>
<sequence length="103" mass="10953">MRQFSKKVGLAIINYILFLEFCHCSNECPDLKLHKAGLTAKDVDLKGSMELIDQKVDLAVQKKKLEDAANGGNQGGEEEGGEEEGAEENAGEGAEEGAGEGAE</sequence>
<reference evidence="4" key="2">
    <citation type="submission" date="2015-07" db="EMBL/GenBank/DDBJ databases">
        <title>Contrasting host-pathogen interactions and genome evolution in two generalist and specialist microsporidian pathogens of mosquitoes.</title>
        <authorList>
            <consortium name="The Broad Institute Genomics Platform"/>
            <consortium name="The Broad Institute Genome Sequencing Center for Infectious Disease"/>
            <person name="Cuomo C.A."/>
            <person name="Sanscrainte N.D."/>
            <person name="Goldberg J.M."/>
            <person name="Heiman D."/>
            <person name="Young S."/>
            <person name="Zeng Q."/>
            <person name="Becnel J.J."/>
            <person name="Birren B.W."/>
        </authorList>
    </citation>
    <scope>NUCLEOTIDE SEQUENCE [LARGE SCALE GENOMIC DNA]</scope>
    <source>
        <strain evidence="4">USNM 41457</strain>
    </source>
</reference>
<feature type="chain" id="PRO_5003821723" evidence="2">
    <location>
        <begin position="25"/>
        <end position="103"/>
    </location>
</feature>
<comment type="caution">
    <text evidence="3">The sequence shown here is derived from an EMBL/GenBank/DDBJ whole genome shotgun (WGS) entry which is preliminary data.</text>
</comment>
<evidence type="ECO:0000256" key="1">
    <source>
        <dbReference type="SAM" id="MobiDB-lite"/>
    </source>
</evidence>
<dbReference type="VEuPathDB" id="MicrosporidiaDB:EDEG_03102"/>
<accession>J9DM74</accession>
<evidence type="ECO:0000313" key="4">
    <source>
        <dbReference type="Proteomes" id="UP000003163"/>
    </source>
</evidence>
<feature type="region of interest" description="Disordered" evidence="1">
    <location>
        <begin position="66"/>
        <end position="103"/>
    </location>
</feature>
<name>J9DM74_EDHAE</name>
<protein>
    <submittedName>
        <fullName evidence="3">Uncharacterized protein</fullName>
    </submittedName>
</protein>
<feature type="compositionally biased region" description="Acidic residues" evidence="1">
    <location>
        <begin position="76"/>
        <end position="103"/>
    </location>
</feature>
<dbReference type="InParanoid" id="J9DM74"/>
<dbReference type="HOGENOM" id="CLU_2263698_0_0_1"/>
<keyword evidence="4" id="KW-1185">Reference proteome</keyword>
<feature type="signal peptide" evidence="2">
    <location>
        <begin position="1"/>
        <end position="24"/>
    </location>
</feature>